<dbReference type="Proteomes" id="UP000232722">
    <property type="component" value="Unassembled WGS sequence"/>
</dbReference>
<feature type="compositionally biased region" description="Acidic residues" evidence="1">
    <location>
        <begin position="58"/>
        <end position="69"/>
    </location>
</feature>
<organism evidence="2 3">
    <name type="scientific">Rhizophagus irregularis</name>
    <dbReference type="NCBI Taxonomy" id="588596"/>
    <lineage>
        <taxon>Eukaryota</taxon>
        <taxon>Fungi</taxon>
        <taxon>Fungi incertae sedis</taxon>
        <taxon>Mucoromycota</taxon>
        <taxon>Glomeromycotina</taxon>
        <taxon>Glomeromycetes</taxon>
        <taxon>Glomerales</taxon>
        <taxon>Glomeraceae</taxon>
        <taxon>Rhizophagus</taxon>
    </lineage>
</organism>
<evidence type="ECO:0000313" key="2">
    <source>
        <dbReference type="EMBL" id="PKB95732.1"/>
    </source>
</evidence>
<dbReference type="VEuPathDB" id="FungiDB:RhiirA1_478174"/>
<gene>
    <name evidence="2" type="ORF">RhiirA5_385819</name>
</gene>
<feature type="non-terminal residue" evidence="2">
    <location>
        <position position="1"/>
    </location>
</feature>
<feature type="region of interest" description="Disordered" evidence="1">
    <location>
        <begin position="1"/>
        <end position="82"/>
    </location>
</feature>
<feature type="compositionally biased region" description="Basic and acidic residues" evidence="1">
    <location>
        <begin position="70"/>
        <end position="82"/>
    </location>
</feature>
<feature type="region of interest" description="Disordered" evidence="1">
    <location>
        <begin position="123"/>
        <end position="143"/>
    </location>
</feature>
<feature type="compositionally biased region" description="Acidic residues" evidence="1">
    <location>
        <begin position="1"/>
        <end position="51"/>
    </location>
</feature>
<accession>A0A2N0NMB4</accession>
<dbReference type="EMBL" id="LLXJ01004499">
    <property type="protein sequence ID" value="PKB95732.1"/>
    <property type="molecule type" value="Genomic_DNA"/>
</dbReference>
<proteinExistence type="predicted"/>
<name>A0A2N0NMB4_9GLOM</name>
<evidence type="ECO:0000313" key="3">
    <source>
        <dbReference type="Proteomes" id="UP000232722"/>
    </source>
</evidence>
<reference evidence="2 3" key="1">
    <citation type="submission" date="2016-04" db="EMBL/GenBank/DDBJ databases">
        <title>Genome analyses suggest a sexual origin of heterokaryosis in a supposedly ancient asexual fungus.</title>
        <authorList>
            <person name="Ropars J."/>
            <person name="Sedzielewska K."/>
            <person name="Noel J."/>
            <person name="Charron P."/>
            <person name="Farinelli L."/>
            <person name="Marton T."/>
            <person name="Kruger M."/>
            <person name="Pelin A."/>
            <person name="Brachmann A."/>
            <person name="Corradi N."/>
        </authorList>
    </citation>
    <scope>NUCLEOTIDE SEQUENCE [LARGE SCALE GENOMIC DNA]</scope>
    <source>
        <strain evidence="2 3">A5</strain>
    </source>
</reference>
<evidence type="ECO:0000256" key="1">
    <source>
        <dbReference type="SAM" id="MobiDB-lite"/>
    </source>
</evidence>
<sequence length="143" mass="16465">ITIDEGQDEDGEDDEDYEDGEDGDDGDYGDNDDNDEQSDDEEQSDDKEQSDDEKQSDGEEQSDDEEQDNIDTRSEKLNFPEDDYKSSIVNLHALITYLNHANIHELVKLKSITFNAWKEKNETRKKRKIKSTENLCPISPSKK</sequence>
<protein>
    <submittedName>
        <fullName evidence="2">Uncharacterized protein</fullName>
    </submittedName>
</protein>
<reference evidence="2 3" key="2">
    <citation type="submission" date="2017-09" db="EMBL/GenBank/DDBJ databases">
        <title>Extensive intraspecific genome diversity in a model arbuscular mycorrhizal fungus.</title>
        <authorList>
            <person name="Chen E.C."/>
            <person name="Morin E."/>
            <person name="Beaudet D."/>
            <person name="Noel J."/>
            <person name="Ndikumana S."/>
            <person name="Charron P."/>
            <person name="St-Onge C."/>
            <person name="Giorgi J."/>
            <person name="Grigoriev I.V."/>
            <person name="Roux C."/>
            <person name="Martin F.M."/>
            <person name="Corradi N."/>
        </authorList>
    </citation>
    <scope>NUCLEOTIDE SEQUENCE [LARGE SCALE GENOMIC DNA]</scope>
    <source>
        <strain evidence="2 3">A5</strain>
    </source>
</reference>
<comment type="caution">
    <text evidence="2">The sequence shown here is derived from an EMBL/GenBank/DDBJ whole genome shotgun (WGS) entry which is preliminary data.</text>
</comment>
<dbReference type="AlphaFoldDB" id="A0A2N0NMB4"/>